<dbReference type="Gene3D" id="3.30.420.40">
    <property type="match status" value="2"/>
</dbReference>
<evidence type="ECO:0000313" key="2">
    <source>
        <dbReference type="EMBL" id="KAJ5365465.1"/>
    </source>
</evidence>
<reference evidence="2" key="1">
    <citation type="submission" date="2022-12" db="EMBL/GenBank/DDBJ databases">
        <authorList>
            <person name="Petersen C."/>
        </authorList>
    </citation>
    <scope>NUCLEOTIDE SEQUENCE</scope>
    <source>
        <strain evidence="2">IBT 3081</strain>
    </source>
</reference>
<sequence length="659" mass="74661">MQEKSRLSRTLAHRKRAFQEVSDANEAPNTPSVSDSDSINVRLATPTKKPNRRKNGHDNMAFIVGLDFGTTMTSVSYCRFNADKRPAKVPRDKIKDITDWPSAGRDQQRGEVPSESLYLDDQYYWGYQARQKLEQFHYSGGASDTTNKLIRFTKLLLPESDLMEEENESWQLREVRETLRYLDKTVPDAVQDYLIGVFRFAKDYLKDQENFTESNEVEISLSVPAGWPIEASWSLQHIVREVTTEVKFGQVSSLFIINEPEAASAFALDIVGEGGTFMVCDAGGGTVDVTTYTVEHKSPFRLKEAVTPCGNNNGSTCVNREMETDLLELLREEPCFSQNKTSIEHQLSHNLFRKFENELKRNFDSGEGLAGSAYLDLHGLEENTSKGFGKGMITVTRERVMGWFQPSLEGIARLIQRQLDACNEIHVRVQKIILFGGYSQSKTLQHFLKQKFSHPKIVCPKVGAFETTVSRGTVHRAVDKSKGPLRITIASIGILQSEPFNPKKFPSHRQVDHGRHLNKKYYIYGTAQWIIKKRQLADWNESVRELNHRVIPVGEPWVIKQAIYYNALIDDPQEHYPVDHPNNAGSRWAGTVNFDITKAKEQYPLKVKGTGRGYYEIHYELLVELQGRNLKVSVVYPPGGEVQGCKEISVAACFAPGTE</sequence>
<keyword evidence="3" id="KW-1185">Reference proteome</keyword>
<dbReference type="OrthoDB" id="2963168at2759"/>
<gene>
    <name evidence="2" type="ORF">N7517_008351</name>
</gene>
<dbReference type="AlphaFoldDB" id="A0A9W9RSA5"/>
<dbReference type="EMBL" id="JAPZBT010000003">
    <property type="protein sequence ID" value="KAJ5365465.1"/>
    <property type="molecule type" value="Genomic_DNA"/>
</dbReference>
<dbReference type="InterPro" id="IPR043129">
    <property type="entry name" value="ATPase_NBD"/>
</dbReference>
<evidence type="ECO:0000256" key="1">
    <source>
        <dbReference type="SAM" id="MobiDB-lite"/>
    </source>
</evidence>
<feature type="compositionally biased region" description="Polar residues" evidence="1">
    <location>
        <begin position="27"/>
        <end position="39"/>
    </location>
</feature>
<feature type="region of interest" description="Disordered" evidence="1">
    <location>
        <begin position="1"/>
        <end position="39"/>
    </location>
</feature>
<dbReference type="RefSeq" id="XP_056576932.1">
    <property type="nucleotide sequence ID" value="XM_056726081.1"/>
</dbReference>
<dbReference type="SUPFAM" id="SSF53067">
    <property type="entry name" value="Actin-like ATPase domain"/>
    <property type="match status" value="2"/>
</dbReference>
<dbReference type="GeneID" id="81465264"/>
<evidence type="ECO:0000313" key="3">
    <source>
        <dbReference type="Proteomes" id="UP001147752"/>
    </source>
</evidence>
<protein>
    <submittedName>
        <fullName evidence="2">Uncharacterized protein</fullName>
    </submittedName>
</protein>
<dbReference type="PANTHER" id="PTHR42749">
    <property type="entry name" value="CELL SHAPE-DETERMINING PROTEIN MREB"/>
    <property type="match status" value="1"/>
</dbReference>
<name>A0A9W9RSA5_9EURO</name>
<proteinExistence type="predicted"/>
<accession>A0A9W9RSA5</accession>
<comment type="caution">
    <text evidence="2">The sequence shown here is derived from an EMBL/GenBank/DDBJ whole genome shotgun (WGS) entry which is preliminary data.</text>
</comment>
<dbReference type="CDD" id="cd10170">
    <property type="entry name" value="ASKHA_NBD_HSP70"/>
    <property type="match status" value="1"/>
</dbReference>
<reference evidence="2" key="2">
    <citation type="journal article" date="2023" name="IMA Fungus">
        <title>Comparative genomic study of the Penicillium genus elucidates a diverse pangenome and 15 lateral gene transfer events.</title>
        <authorList>
            <person name="Petersen C."/>
            <person name="Sorensen T."/>
            <person name="Nielsen M.R."/>
            <person name="Sondergaard T.E."/>
            <person name="Sorensen J.L."/>
            <person name="Fitzpatrick D.A."/>
            <person name="Frisvad J.C."/>
            <person name="Nielsen K.L."/>
        </authorList>
    </citation>
    <scope>NUCLEOTIDE SEQUENCE</scope>
    <source>
        <strain evidence="2">IBT 3081</strain>
    </source>
</reference>
<organism evidence="2 3">
    <name type="scientific">Penicillium concentricum</name>
    <dbReference type="NCBI Taxonomy" id="293559"/>
    <lineage>
        <taxon>Eukaryota</taxon>
        <taxon>Fungi</taxon>
        <taxon>Dikarya</taxon>
        <taxon>Ascomycota</taxon>
        <taxon>Pezizomycotina</taxon>
        <taxon>Eurotiomycetes</taxon>
        <taxon>Eurotiomycetidae</taxon>
        <taxon>Eurotiales</taxon>
        <taxon>Aspergillaceae</taxon>
        <taxon>Penicillium</taxon>
    </lineage>
</organism>
<dbReference type="PANTHER" id="PTHR42749:SF8">
    <property type="entry name" value="HSP70 FAMILY PROTEIN (AFU_ORTHOLOGUE AFUA_3G13740)"/>
    <property type="match status" value="1"/>
</dbReference>
<dbReference type="Proteomes" id="UP001147752">
    <property type="component" value="Unassembled WGS sequence"/>
</dbReference>
<dbReference type="Gene3D" id="3.90.640.10">
    <property type="entry name" value="Actin, Chain A, domain 4"/>
    <property type="match status" value="1"/>
</dbReference>